<gene>
    <name evidence="2" type="ORF">V1477_004430</name>
</gene>
<evidence type="ECO:0000256" key="1">
    <source>
        <dbReference type="SAM" id="Phobius"/>
    </source>
</evidence>
<evidence type="ECO:0000313" key="2">
    <source>
        <dbReference type="EMBL" id="KAL2747738.1"/>
    </source>
</evidence>
<feature type="transmembrane region" description="Helical" evidence="1">
    <location>
        <begin position="6"/>
        <end position="26"/>
    </location>
</feature>
<protein>
    <submittedName>
        <fullName evidence="2">Uncharacterized protein</fullName>
    </submittedName>
</protein>
<keyword evidence="1" id="KW-0812">Transmembrane</keyword>
<keyword evidence="3" id="KW-1185">Reference proteome</keyword>
<proteinExistence type="predicted"/>
<dbReference type="EMBL" id="JAYRBN010000035">
    <property type="protein sequence ID" value="KAL2747738.1"/>
    <property type="molecule type" value="Genomic_DNA"/>
</dbReference>
<keyword evidence="1" id="KW-1133">Transmembrane helix</keyword>
<keyword evidence="1" id="KW-0472">Membrane</keyword>
<evidence type="ECO:0000313" key="3">
    <source>
        <dbReference type="Proteomes" id="UP001607303"/>
    </source>
</evidence>
<accession>A0ABD2CU83</accession>
<reference evidence="2 3" key="1">
    <citation type="journal article" date="2024" name="Ann. Entomol. Soc. Am.">
        <title>Genomic analyses of the southern and eastern yellowjacket wasps (Hymenoptera: Vespidae) reveal evolutionary signatures of social life.</title>
        <authorList>
            <person name="Catto M.A."/>
            <person name="Caine P.B."/>
            <person name="Orr S.E."/>
            <person name="Hunt B.G."/>
            <person name="Goodisman M.A.D."/>
        </authorList>
    </citation>
    <scope>NUCLEOTIDE SEQUENCE [LARGE SCALE GENOMIC DNA]</scope>
    <source>
        <strain evidence="2">232</strain>
        <tissue evidence="2">Head and thorax</tissue>
    </source>
</reference>
<sequence length="59" mass="7127">MAIKKIYLIFLIIMFLIFFFQFYYTLTVHEIKMFGQCNSLLLFKIEIYQISNDSNLSNC</sequence>
<name>A0ABD2CU83_VESMC</name>
<comment type="caution">
    <text evidence="2">The sequence shown here is derived from an EMBL/GenBank/DDBJ whole genome shotgun (WGS) entry which is preliminary data.</text>
</comment>
<dbReference type="Proteomes" id="UP001607303">
    <property type="component" value="Unassembled WGS sequence"/>
</dbReference>
<dbReference type="AlphaFoldDB" id="A0ABD2CU83"/>
<organism evidence="2 3">
    <name type="scientific">Vespula maculifrons</name>
    <name type="common">Eastern yellow jacket</name>
    <name type="synonym">Wasp</name>
    <dbReference type="NCBI Taxonomy" id="7453"/>
    <lineage>
        <taxon>Eukaryota</taxon>
        <taxon>Metazoa</taxon>
        <taxon>Ecdysozoa</taxon>
        <taxon>Arthropoda</taxon>
        <taxon>Hexapoda</taxon>
        <taxon>Insecta</taxon>
        <taxon>Pterygota</taxon>
        <taxon>Neoptera</taxon>
        <taxon>Endopterygota</taxon>
        <taxon>Hymenoptera</taxon>
        <taxon>Apocrita</taxon>
        <taxon>Aculeata</taxon>
        <taxon>Vespoidea</taxon>
        <taxon>Vespidae</taxon>
        <taxon>Vespinae</taxon>
        <taxon>Vespula</taxon>
    </lineage>
</organism>